<feature type="binding site" evidence="8">
    <location>
        <position position="283"/>
    </location>
    <ligand>
        <name>Mg(2+)</name>
        <dbReference type="ChEBI" id="CHEBI:18420"/>
        <label>2</label>
    </ligand>
</feature>
<keyword evidence="6 8" id="KW-0067">ATP-binding</keyword>
<dbReference type="EC" id="6.3.5.3" evidence="8"/>
<dbReference type="PATRIC" id="fig|507754.4.peg.1706"/>
<dbReference type="InterPro" id="IPR010074">
    <property type="entry name" value="PRibForGlyAmidine_synth_PurL"/>
</dbReference>
<comment type="function">
    <text evidence="8">Part of the phosphoribosylformylglycinamidine synthase complex involved in the purines biosynthetic pathway. Catalyzes the ATP-dependent conversion of formylglycinamide ribonucleotide (FGAR) and glutamine to yield formylglycinamidine ribonucleotide (FGAM) and glutamate. The FGAM synthase complex is composed of three subunits. PurQ produces an ammonia molecule by converting glutamine to glutamate. PurL transfers the ammonia molecule to FGAR to form FGAM in an ATP-dependent manner. PurS interacts with PurQ and PurL and is thought to assist in the transfer of the ammonia molecule from PurQ to PurL.</text>
</comment>
<dbReference type="PANTHER" id="PTHR43555">
    <property type="entry name" value="PHOSPHORIBOSYLFORMYLGLYCINAMIDINE SYNTHASE SUBUNIT PURL"/>
    <property type="match status" value="1"/>
</dbReference>
<dbReference type="UniPathway" id="UPA00074">
    <property type="reaction ID" value="UER00128"/>
</dbReference>
<dbReference type="Gene3D" id="3.30.1330.10">
    <property type="entry name" value="PurM-like, N-terminal domain"/>
    <property type="match status" value="2"/>
</dbReference>
<dbReference type="InterPro" id="IPR010918">
    <property type="entry name" value="PurM-like_C_dom"/>
</dbReference>
<dbReference type="NCBIfam" id="NF002290">
    <property type="entry name" value="PRK01213.1"/>
    <property type="match status" value="1"/>
</dbReference>
<dbReference type="Gene3D" id="1.10.8.750">
    <property type="entry name" value="Phosphoribosylformylglycinamidine synthase, linker domain"/>
    <property type="match status" value="1"/>
</dbReference>
<proteinExistence type="inferred from homology"/>
<dbReference type="Pfam" id="PF00586">
    <property type="entry name" value="AIRS"/>
    <property type="match status" value="2"/>
</dbReference>
<dbReference type="Pfam" id="PF18072">
    <property type="entry name" value="FGAR-AT_linker"/>
    <property type="match status" value="1"/>
</dbReference>
<comment type="subcellular location">
    <subcellularLocation>
        <location evidence="8">Cytoplasm</location>
    </subcellularLocation>
</comment>
<feature type="binding site" evidence="8">
    <location>
        <position position="104"/>
    </location>
    <ligand>
        <name>Mg(2+)</name>
        <dbReference type="ChEBI" id="CHEBI:18420"/>
        <label>1</label>
    </ligand>
</feature>
<evidence type="ECO:0000259" key="11">
    <source>
        <dbReference type="Pfam" id="PF18072"/>
    </source>
</evidence>
<dbReference type="InterPro" id="IPR036921">
    <property type="entry name" value="PurM-like_N_sf"/>
</dbReference>
<sequence length="753" mass="83568">MIELFNILDADDDNLKKMGNSLGLSLDEMIVLKNYFSGLKRNPEDIEIQAIAQAWSEHSCYKSSKIYLKRYFSGLKSPYTILTMEDDAAVVSFNEDYAYVVKMESHNHPSAVEPYGGAATGVGGIIRDVLCMGAQPVALIDSLYFGNPENTSGMLTERFIINRVVAGIRDYGNRVGIPTVAGSVDFDDSYNTIPLVNAGCIGIVKKDKIVRSRVEKENDILIVCGGRTGRDGIHGVNFASKTLNENDSENRNAVQLGNPIIKEPLIHAILEINDLGIIDGMKDLGGGGFSSAVSELLYAGGLSGIINLDNVLLKDANMEPWEIWVSESQERMLLAMEEKNLKLADEIFKKWGIEYSVIGRTVKSDNLIITYKGKKILDMNLKFLTSGPVYARDYRPVSNNKSDIAIREPENYEKFIRDFISRPNICSRFNIVRQYDFTVRGCTITKPFTGFPNHETHSDASIIKPLENSMSGLSITSGSRGKIVSIDAYNGTMWVLAEAYKNTISSGSMPHSIIDALNFGNPENPETMFKFKESVRAISDFCRYMGLPLVSGNVSFYNQSKYGEIKPTPNILMIGIMDNIVKRITPDLKSTNSGLYVIGNIINTLAGSEYSEMFNAEYSYIPPVNLNDLKILMELLKNNREIINSAHDVSQGGLIMALLEMAFGGSIGIDADLSQIDGKLNEKLFSELGTAIVIEVKNGMEKAFEEKFKSVNPVRLGKTINNKIIIKNLGKVVINEEIDNLRHIWEHGLDKYI</sequence>
<keyword evidence="2 8" id="KW-0436">Ligase</keyword>
<gene>
    <name evidence="8" type="primary">purL</name>
    <name evidence="12" type="ORF">SE19_06005</name>
</gene>
<name>A0A0P9CLJ4_9ARCH</name>
<evidence type="ECO:0000256" key="6">
    <source>
        <dbReference type="ARBA" id="ARBA00022840"/>
    </source>
</evidence>
<feature type="domain" description="PurM-like N-terminal" evidence="9">
    <location>
        <begin position="459"/>
        <end position="577"/>
    </location>
</feature>
<feature type="binding site" evidence="8">
    <location>
        <begin position="105"/>
        <end position="108"/>
    </location>
    <ligand>
        <name>substrate</name>
    </ligand>
</feature>
<feature type="binding site" evidence="8">
    <location>
        <position position="515"/>
    </location>
    <ligand>
        <name>ATP</name>
        <dbReference type="ChEBI" id="CHEBI:30616"/>
    </ligand>
</feature>
<comment type="catalytic activity">
    <reaction evidence="8">
        <text>N(2)-formyl-N(1)-(5-phospho-beta-D-ribosyl)glycinamide + L-glutamine + ATP + H2O = 2-formamido-N(1)-(5-O-phospho-beta-D-ribosyl)acetamidine + L-glutamate + ADP + phosphate + H(+)</text>
        <dbReference type="Rhea" id="RHEA:17129"/>
        <dbReference type="ChEBI" id="CHEBI:15377"/>
        <dbReference type="ChEBI" id="CHEBI:15378"/>
        <dbReference type="ChEBI" id="CHEBI:29985"/>
        <dbReference type="ChEBI" id="CHEBI:30616"/>
        <dbReference type="ChEBI" id="CHEBI:43474"/>
        <dbReference type="ChEBI" id="CHEBI:58359"/>
        <dbReference type="ChEBI" id="CHEBI:147286"/>
        <dbReference type="ChEBI" id="CHEBI:147287"/>
        <dbReference type="ChEBI" id="CHEBI:456216"/>
        <dbReference type="EC" id="6.3.5.3"/>
    </reaction>
</comment>
<evidence type="ECO:0000256" key="8">
    <source>
        <dbReference type="HAMAP-Rule" id="MF_00420"/>
    </source>
</evidence>
<feature type="binding site" evidence="8">
    <location>
        <position position="552"/>
    </location>
    <ligand>
        <name>ATP</name>
        <dbReference type="ChEBI" id="CHEBI:30616"/>
    </ligand>
</feature>
<feature type="domain" description="PurM-like C-terminal" evidence="10">
    <location>
        <begin position="635"/>
        <end position="722"/>
    </location>
</feature>
<dbReference type="GO" id="GO:0000287">
    <property type="term" value="F:magnesium ion binding"/>
    <property type="evidence" value="ECO:0007669"/>
    <property type="project" value="UniProtKB-UniRule"/>
</dbReference>
<dbReference type="PIRSF" id="PIRSF001587">
    <property type="entry name" value="FGAM_synthase_II"/>
    <property type="match status" value="1"/>
</dbReference>
<feature type="binding site" evidence="8">
    <location>
        <position position="553"/>
    </location>
    <ligand>
        <name>Mg(2+)</name>
        <dbReference type="ChEBI" id="CHEBI:18420"/>
        <label>1</label>
    </ligand>
</feature>
<evidence type="ECO:0000256" key="7">
    <source>
        <dbReference type="ARBA" id="ARBA00022842"/>
    </source>
</evidence>
<evidence type="ECO:0000256" key="5">
    <source>
        <dbReference type="ARBA" id="ARBA00022755"/>
    </source>
</evidence>
<dbReference type="GO" id="GO:0005524">
    <property type="term" value="F:ATP binding"/>
    <property type="evidence" value="ECO:0007669"/>
    <property type="project" value="UniProtKB-UniRule"/>
</dbReference>
<dbReference type="GO" id="GO:0004642">
    <property type="term" value="F:phosphoribosylformylglycinamidine synthase activity"/>
    <property type="evidence" value="ECO:0007669"/>
    <property type="project" value="UniProtKB-UniRule"/>
</dbReference>
<dbReference type="InterPro" id="IPR016188">
    <property type="entry name" value="PurM-like_N"/>
</dbReference>
<dbReference type="CDD" id="cd02203">
    <property type="entry name" value="PurL_repeat1"/>
    <property type="match status" value="1"/>
</dbReference>
<comment type="caution">
    <text evidence="8">Lacks conserved residue(s) required for the propagation of feature annotation.</text>
</comment>
<feature type="binding site" evidence="8">
    <location>
        <position position="127"/>
    </location>
    <ligand>
        <name>substrate</name>
    </ligand>
</feature>
<comment type="pathway">
    <text evidence="8">Purine metabolism; IMP biosynthesis via de novo pathway; 5-amino-1-(5-phospho-D-ribosyl)imidazole from N(2)-formyl-N(1)-(5-phospho-D-ribosyl)glycinamide: step 1/2.</text>
</comment>
<dbReference type="RefSeq" id="WP_054964281.1">
    <property type="nucleotide sequence ID" value="NZ_LJCQ01000263.1"/>
</dbReference>
<comment type="subunit">
    <text evidence="8">Monomer. Part of the FGAM synthase complex composed of 1 PurL, 1 PurQ and 2 PurS subunits.</text>
</comment>
<dbReference type="Proteomes" id="UP000050515">
    <property type="component" value="Unassembled WGS sequence"/>
</dbReference>
<dbReference type="HAMAP" id="MF_00420">
    <property type="entry name" value="PurL_2"/>
    <property type="match status" value="1"/>
</dbReference>
<organism evidence="12 13">
    <name type="scientific">Acidiplasma aeolicum</name>
    <dbReference type="NCBI Taxonomy" id="507754"/>
    <lineage>
        <taxon>Archaea</taxon>
        <taxon>Methanobacteriati</taxon>
        <taxon>Thermoplasmatota</taxon>
        <taxon>Thermoplasmata</taxon>
        <taxon>Thermoplasmatales</taxon>
        <taxon>Ferroplasmaceae</taxon>
        <taxon>Acidiplasma</taxon>
    </lineage>
</organism>
<keyword evidence="1 8" id="KW-0963">Cytoplasm</keyword>
<evidence type="ECO:0000256" key="3">
    <source>
        <dbReference type="ARBA" id="ARBA00022723"/>
    </source>
</evidence>
<dbReference type="EMBL" id="LJCQ01000263">
    <property type="protein sequence ID" value="KPV46334.1"/>
    <property type="molecule type" value="Genomic_DNA"/>
</dbReference>
<feature type="active site" evidence="8">
    <location>
        <position position="58"/>
    </location>
</feature>
<comment type="similarity">
    <text evidence="8">Belongs to the FGAMS family.</text>
</comment>
<dbReference type="PANTHER" id="PTHR43555:SF1">
    <property type="entry name" value="PHOSPHORIBOSYLFORMYLGLYCINAMIDINE SYNTHASE SUBUNIT PURL"/>
    <property type="match status" value="1"/>
</dbReference>
<feature type="binding site" evidence="8">
    <location>
        <position position="555"/>
    </location>
    <ligand>
        <name>substrate</name>
    </ligand>
</feature>
<comment type="caution">
    <text evidence="12">The sequence shown here is derived from an EMBL/GenBank/DDBJ whole genome shotgun (WGS) entry which is preliminary data.</text>
</comment>
<feature type="binding site" evidence="8">
    <location>
        <position position="61"/>
    </location>
    <ligand>
        <name>ATP</name>
        <dbReference type="ChEBI" id="CHEBI:30616"/>
    </ligand>
</feature>
<evidence type="ECO:0000256" key="1">
    <source>
        <dbReference type="ARBA" id="ARBA00022490"/>
    </source>
</evidence>
<dbReference type="Gene3D" id="3.90.650.10">
    <property type="entry name" value="PurM-like C-terminal domain"/>
    <property type="match status" value="2"/>
</dbReference>
<dbReference type="InterPro" id="IPR036676">
    <property type="entry name" value="PurM-like_C_sf"/>
</dbReference>
<dbReference type="SUPFAM" id="SSF56042">
    <property type="entry name" value="PurM C-terminal domain-like"/>
    <property type="match status" value="2"/>
</dbReference>
<feature type="domain" description="PurM-like C-terminal" evidence="10">
    <location>
        <begin position="216"/>
        <end position="371"/>
    </location>
</feature>
<dbReference type="GO" id="GO:0005737">
    <property type="term" value="C:cytoplasm"/>
    <property type="evidence" value="ECO:0007669"/>
    <property type="project" value="UniProtKB-SubCell"/>
</dbReference>
<dbReference type="InterPro" id="IPR041609">
    <property type="entry name" value="PurL_linker"/>
</dbReference>
<feature type="binding site" evidence="8">
    <location>
        <position position="128"/>
    </location>
    <ligand>
        <name>Mg(2+)</name>
        <dbReference type="ChEBI" id="CHEBI:18420"/>
        <label>2</label>
    </ligand>
</feature>
<feature type="active site" description="Proton acceptor" evidence="8">
    <location>
        <position position="106"/>
    </location>
</feature>
<dbReference type="GO" id="GO:0006189">
    <property type="term" value="P:'de novo' IMP biosynthetic process"/>
    <property type="evidence" value="ECO:0007669"/>
    <property type="project" value="UniProtKB-UniRule"/>
</dbReference>
<protein>
    <recommendedName>
        <fullName evidence="8">Phosphoribosylformylglycinamidine synthase subunit PurL</fullName>
        <shortName evidence="8">FGAM synthase</shortName>
        <ecNumber evidence="8">6.3.5.3</ecNumber>
    </recommendedName>
    <alternativeName>
        <fullName evidence="8">Formylglycinamide ribonucleotide amidotransferase subunit II</fullName>
        <shortName evidence="8">FGAR amidotransferase II</shortName>
        <shortName evidence="8">FGAR-AT II</shortName>
    </alternativeName>
    <alternativeName>
        <fullName evidence="8">Glutamine amidotransferase PurL</fullName>
    </alternativeName>
    <alternativeName>
        <fullName evidence="8">Phosphoribosylformylglycinamidine synthase subunit II</fullName>
    </alternativeName>
</protein>
<keyword evidence="5 8" id="KW-0658">Purine biosynthesis</keyword>
<evidence type="ECO:0000256" key="4">
    <source>
        <dbReference type="ARBA" id="ARBA00022741"/>
    </source>
</evidence>
<feature type="domain" description="PurM-like N-terminal" evidence="9">
    <location>
        <begin position="86"/>
        <end position="204"/>
    </location>
</feature>
<evidence type="ECO:0000259" key="9">
    <source>
        <dbReference type="Pfam" id="PF00586"/>
    </source>
</evidence>
<feature type="binding site" evidence="8">
    <location>
        <begin position="327"/>
        <end position="329"/>
    </location>
    <ligand>
        <name>substrate</name>
    </ligand>
</feature>
<feature type="binding site" evidence="8">
    <location>
        <position position="255"/>
    </location>
    <ligand>
        <name>substrate</name>
    </ligand>
</feature>
<dbReference type="AlphaFoldDB" id="A0A0P9CLJ4"/>
<dbReference type="NCBIfam" id="TIGR01736">
    <property type="entry name" value="FGAM_synth_II"/>
    <property type="match status" value="1"/>
</dbReference>
<dbReference type="SUPFAM" id="SSF55326">
    <property type="entry name" value="PurM N-terminal domain-like"/>
    <property type="match status" value="2"/>
</dbReference>
<evidence type="ECO:0000313" key="12">
    <source>
        <dbReference type="EMBL" id="KPV46334.1"/>
    </source>
</evidence>
<accession>A0A0P9CLJ4</accession>
<keyword evidence="7 8" id="KW-0460">Magnesium</keyword>
<evidence type="ECO:0000259" key="10">
    <source>
        <dbReference type="Pfam" id="PF02769"/>
    </source>
</evidence>
<feature type="domain" description="Phosphoribosylformylglycinamidine synthase linker" evidence="11">
    <location>
        <begin position="20"/>
        <end position="62"/>
    </location>
</feature>
<dbReference type="Pfam" id="PF02769">
    <property type="entry name" value="AIRS_C"/>
    <property type="match status" value="2"/>
</dbReference>
<evidence type="ECO:0000313" key="13">
    <source>
        <dbReference type="Proteomes" id="UP000050515"/>
    </source>
</evidence>
<feature type="binding site" evidence="8">
    <location>
        <position position="102"/>
    </location>
    <ligand>
        <name>ATP</name>
        <dbReference type="ChEBI" id="CHEBI:30616"/>
    </ligand>
</feature>
<dbReference type="SUPFAM" id="SSF109736">
    <property type="entry name" value="FGAM synthase PurL, linker domain"/>
    <property type="match status" value="1"/>
</dbReference>
<evidence type="ECO:0000256" key="2">
    <source>
        <dbReference type="ARBA" id="ARBA00022598"/>
    </source>
</evidence>
<keyword evidence="3 8" id="KW-0479">Metal-binding</keyword>
<reference evidence="12 13" key="1">
    <citation type="submission" date="2015-09" db="EMBL/GenBank/DDBJ databases">
        <title>Draft genome sequence of Acidiplasma aeolicum DSM 18409.</title>
        <authorList>
            <person name="Hemp J."/>
        </authorList>
    </citation>
    <scope>NUCLEOTIDE SEQUENCE [LARGE SCALE GENOMIC DNA]</scope>
    <source>
        <strain evidence="12 13">V</strain>
    </source>
</reference>
<keyword evidence="4 8" id="KW-0547">Nucleotide-binding</keyword>
<dbReference type="CDD" id="cd02204">
    <property type="entry name" value="PurL_repeat2"/>
    <property type="match status" value="1"/>
</dbReference>